<proteinExistence type="predicted"/>
<gene>
    <name evidence="1" type="ORF">AW09_000987</name>
</gene>
<dbReference type="Proteomes" id="UP000020077">
    <property type="component" value="Unassembled WGS sequence"/>
</dbReference>
<organism evidence="1 2">
    <name type="scientific">Candidatus Accumulibacter phosphatis</name>
    <dbReference type="NCBI Taxonomy" id="327160"/>
    <lineage>
        <taxon>Bacteria</taxon>
        <taxon>Pseudomonadati</taxon>
        <taxon>Pseudomonadota</taxon>
        <taxon>Betaproteobacteria</taxon>
        <taxon>Candidatus Accumulibacter</taxon>
    </lineage>
</organism>
<reference evidence="1 2" key="1">
    <citation type="submission" date="2014-02" db="EMBL/GenBank/DDBJ databases">
        <title>Expanding our view of genomic diversity in Candidatus Accumulibacter clades.</title>
        <authorList>
            <person name="Skennerton C.T."/>
            <person name="Barr J.J."/>
            <person name="Slater F.R."/>
            <person name="Bond P.L."/>
            <person name="Tyson G.W."/>
        </authorList>
    </citation>
    <scope>NUCLEOTIDE SEQUENCE [LARGE SCALE GENOMIC DNA]</scope>
    <source>
        <strain evidence="2">BA-91</strain>
    </source>
</reference>
<accession>A0A080LY69</accession>
<protein>
    <submittedName>
        <fullName evidence="1">Uncharacterized protein</fullName>
    </submittedName>
</protein>
<comment type="caution">
    <text evidence="1">The sequence shown here is derived from an EMBL/GenBank/DDBJ whole genome shotgun (WGS) entry which is preliminary data.</text>
</comment>
<sequence>MQKRRNGFDAEFEALERLIGIVDDAQFAEHRHRVLEVCEIQLRDQLNVNALKLQVLIARLVLIHRLIPFLIQTPKEFNVKVASAIAVAREGRQ</sequence>
<evidence type="ECO:0000313" key="2">
    <source>
        <dbReference type="Proteomes" id="UP000020077"/>
    </source>
</evidence>
<evidence type="ECO:0000313" key="1">
    <source>
        <dbReference type="EMBL" id="KFB73753.1"/>
    </source>
</evidence>
<dbReference type="AlphaFoldDB" id="A0A080LY69"/>
<dbReference type="EMBL" id="JDVG02000167">
    <property type="protein sequence ID" value="KFB73753.1"/>
    <property type="molecule type" value="Genomic_DNA"/>
</dbReference>
<name>A0A080LY69_9PROT</name>